<dbReference type="AlphaFoldDB" id="X1ESC1"/>
<sequence length="82" mass="8460">MLTKRGRRGIEGALVVSADGRREVVAMTGAGALAVGMAAQRPILVAESLALKLYVRGRSGRPFAPRTVSRQLAAGGSSIKLG</sequence>
<comment type="caution">
    <text evidence="1">The sequence shown here is derived from an EMBL/GenBank/DDBJ whole genome shotgun (WGS) entry which is preliminary data.</text>
</comment>
<proteinExistence type="predicted"/>
<protein>
    <submittedName>
        <fullName evidence="1">Uncharacterized protein</fullName>
    </submittedName>
</protein>
<name>X1ESC1_9ZZZZ</name>
<reference evidence="1" key="1">
    <citation type="journal article" date="2014" name="Front. Microbiol.">
        <title>High frequency of phylogenetically diverse reductive dehalogenase-homologous genes in deep subseafloor sedimentary metagenomes.</title>
        <authorList>
            <person name="Kawai M."/>
            <person name="Futagami T."/>
            <person name="Toyoda A."/>
            <person name="Takaki Y."/>
            <person name="Nishi S."/>
            <person name="Hori S."/>
            <person name="Arai W."/>
            <person name="Tsubouchi T."/>
            <person name="Morono Y."/>
            <person name="Uchiyama I."/>
            <person name="Ito T."/>
            <person name="Fujiyama A."/>
            <person name="Inagaki F."/>
            <person name="Takami H."/>
        </authorList>
    </citation>
    <scope>NUCLEOTIDE SEQUENCE</scope>
    <source>
        <strain evidence="1">Expedition CK06-06</strain>
    </source>
</reference>
<evidence type="ECO:0000313" key="1">
    <source>
        <dbReference type="EMBL" id="GAH36296.1"/>
    </source>
</evidence>
<dbReference type="EMBL" id="BARU01008064">
    <property type="protein sequence ID" value="GAH36296.1"/>
    <property type="molecule type" value="Genomic_DNA"/>
</dbReference>
<organism evidence="1">
    <name type="scientific">marine sediment metagenome</name>
    <dbReference type="NCBI Taxonomy" id="412755"/>
    <lineage>
        <taxon>unclassified sequences</taxon>
        <taxon>metagenomes</taxon>
        <taxon>ecological metagenomes</taxon>
    </lineage>
</organism>
<accession>X1ESC1</accession>
<gene>
    <name evidence="1" type="ORF">S03H2_15845</name>
</gene>